<reference evidence="5" key="1">
    <citation type="submission" date="2015-10" db="EMBL/GenBank/DDBJ databases">
        <authorList>
            <person name="Regsiter A."/>
            <person name="william w."/>
        </authorList>
    </citation>
    <scope>NUCLEOTIDE SEQUENCE</scope>
    <source>
        <strain evidence="5">Montdore</strain>
    </source>
</reference>
<dbReference type="CDD" id="cd02947">
    <property type="entry name" value="TRX_family"/>
    <property type="match status" value="1"/>
</dbReference>
<accession>A0A292Q5C0</accession>
<feature type="domain" description="Thioredoxin" evidence="4">
    <location>
        <begin position="1"/>
        <end position="103"/>
    </location>
</feature>
<evidence type="ECO:0000259" key="4">
    <source>
        <dbReference type="PROSITE" id="PS51352"/>
    </source>
</evidence>
<dbReference type="InterPro" id="IPR036249">
    <property type="entry name" value="Thioredoxin-like_sf"/>
</dbReference>
<dbReference type="PANTHER" id="PTHR46115">
    <property type="entry name" value="THIOREDOXIN-LIKE PROTEIN 1"/>
    <property type="match status" value="1"/>
</dbReference>
<dbReference type="InterPro" id="IPR017937">
    <property type="entry name" value="Thioredoxin_CS"/>
</dbReference>
<dbReference type="Gene3D" id="3.40.30.10">
    <property type="entry name" value="Glutaredoxin"/>
    <property type="match status" value="1"/>
</dbReference>
<proteinExistence type="inferred from homology"/>
<name>A0A292Q5C0_9PEZI</name>
<evidence type="ECO:0000256" key="2">
    <source>
        <dbReference type="ARBA" id="ARBA00023157"/>
    </source>
</evidence>
<dbReference type="FunFam" id="3.40.30.10:FF:000245">
    <property type="entry name" value="Thioredoxin"/>
    <property type="match status" value="1"/>
</dbReference>
<dbReference type="EMBL" id="LN890960">
    <property type="protein sequence ID" value="CUS14291.1"/>
    <property type="molecule type" value="Genomic_DNA"/>
</dbReference>
<evidence type="ECO:0000313" key="6">
    <source>
        <dbReference type="Proteomes" id="UP001412239"/>
    </source>
</evidence>
<dbReference type="AlphaFoldDB" id="A0A292Q5C0"/>
<feature type="compositionally biased region" description="Low complexity" evidence="3">
    <location>
        <begin position="131"/>
        <end position="140"/>
    </location>
</feature>
<sequence length="140" mass="15552">MVQVIENSEDYKKAIKNKVAIIDCHAVWCGPCKAISPIFEKLSSDVKGVEFFKMDVDEVPDVVAELGIRAMPTFLFFENGKKVNEFVGANPRGLTNLVLAYHEKPKAEEEKPEAEGERPKTEEEKPKTEGETTPAPATSQ</sequence>
<comment type="similarity">
    <text evidence="1">Belongs to the thioredoxin family.</text>
</comment>
<feature type="compositionally biased region" description="Basic and acidic residues" evidence="3">
    <location>
        <begin position="101"/>
        <end position="130"/>
    </location>
</feature>
<dbReference type="PROSITE" id="PS00194">
    <property type="entry name" value="THIOREDOXIN_1"/>
    <property type="match status" value="1"/>
</dbReference>
<dbReference type="Proteomes" id="UP001412239">
    <property type="component" value="Unassembled WGS sequence"/>
</dbReference>
<dbReference type="SUPFAM" id="SSF52833">
    <property type="entry name" value="Thioredoxin-like"/>
    <property type="match status" value="1"/>
</dbReference>
<evidence type="ECO:0000256" key="1">
    <source>
        <dbReference type="ARBA" id="ARBA00008987"/>
    </source>
</evidence>
<gene>
    <name evidence="5" type="ORF">GSTUAT00001581001</name>
</gene>
<evidence type="ECO:0000313" key="5">
    <source>
        <dbReference type="EMBL" id="CUS14291.1"/>
    </source>
</evidence>
<keyword evidence="2" id="KW-1015">Disulfide bond</keyword>
<keyword evidence="6" id="KW-1185">Reference proteome</keyword>
<dbReference type="InterPro" id="IPR013766">
    <property type="entry name" value="Thioredoxin_domain"/>
</dbReference>
<dbReference type="PRINTS" id="PR00421">
    <property type="entry name" value="THIOREDOXIN"/>
</dbReference>
<organism evidence="5 6">
    <name type="scientific">Tuber aestivum</name>
    <name type="common">summer truffle</name>
    <dbReference type="NCBI Taxonomy" id="59557"/>
    <lineage>
        <taxon>Eukaryota</taxon>
        <taxon>Fungi</taxon>
        <taxon>Dikarya</taxon>
        <taxon>Ascomycota</taxon>
        <taxon>Pezizomycotina</taxon>
        <taxon>Pezizomycetes</taxon>
        <taxon>Pezizales</taxon>
        <taxon>Tuberaceae</taxon>
        <taxon>Tuber</taxon>
    </lineage>
</organism>
<protein>
    <recommendedName>
        <fullName evidence="4">Thioredoxin domain-containing protein</fullName>
    </recommendedName>
</protein>
<dbReference type="PROSITE" id="PS51352">
    <property type="entry name" value="THIOREDOXIN_2"/>
    <property type="match status" value="1"/>
</dbReference>
<feature type="region of interest" description="Disordered" evidence="3">
    <location>
        <begin position="101"/>
        <end position="140"/>
    </location>
</feature>
<dbReference type="Pfam" id="PF00085">
    <property type="entry name" value="Thioredoxin"/>
    <property type="match status" value="1"/>
</dbReference>
<evidence type="ECO:0000256" key="3">
    <source>
        <dbReference type="SAM" id="MobiDB-lite"/>
    </source>
</evidence>